<sequence>MAETLSNYCSKIFLQEDVQEDAATGEEQTKIVLPEELFEEPDGDSPKFLLIGKIFTKRVIDVEGLQNVMFQAWKVELGLQIRMVGDKIYLFKFGDKQERDWVMRADARAREDSSSWVTGRNGGLRNHVDSMVVRERAVARALMVAEEAQEVGAVGKARMGEQNSEEVVVVSKLNPRAGELGNGGLNESPVDLLKKAAYLPSGANADNLVGSALAHGEGIGDNQLANQTHGSEDSSFKIDGPIYGNIPGLRPVDGNLGDPN</sequence>
<dbReference type="Pfam" id="PF14111">
    <property type="entry name" value="DUF4283"/>
    <property type="match status" value="1"/>
</dbReference>
<name>A0A1R3J253_COCAP</name>
<gene>
    <name evidence="2" type="ORF">CCACVL1_08111</name>
</gene>
<evidence type="ECO:0000259" key="1">
    <source>
        <dbReference type="Pfam" id="PF14111"/>
    </source>
</evidence>
<dbReference type="Gramene" id="OMO88914">
    <property type="protein sequence ID" value="OMO88914"/>
    <property type="gene ID" value="CCACVL1_08111"/>
</dbReference>
<dbReference type="OrthoDB" id="1267182at2759"/>
<proteinExistence type="predicted"/>
<protein>
    <recommendedName>
        <fullName evidence="1">DUF4283 domain-containing protein</fullName>
    </recommendedName>
</protein>
<accession>A0A1R3J253</accession>
<dbReference type="InterPro" id="IPR025558">
    <property type="entry name" value="DUF4283"/>
</dbReference>
<comment type="caution">
    <text evidence="2">The sequence shown here is derived from an EMBL/GenBank/DDBJ whole genome shotgun (WGS) entry which is preliminary data.</text>
</comment>
<organism evidence="2 3">
    <name type="scientific">Corchorus capsularis</name>
    <name type="common">Jute</name>
    <dbReference type="NCBI Taxonomy" id="210143"/>
    <lineage>
        <taxon>Eukaryota</taxon>
        <taxon>Viridiplantae</taxon>
        <taxon>Streptophyta</taxon>
        <taxon>Embryophyta</taxon>
        <taxon>Tracheophyta</taxon>
        <taxon>Spermatophyta</taxon>
        <taxon>Magnoliopsida</taxon>
        <taxon>eudicotyledons</taxon>
        <taxon>Gunneridae</taxon>
        <taxon>Pentapetalae</taxon>
        <taxon>rosids</taxon>
        <taxon>malvids</taxon>
        <taxon>Malvales</taxon>
        <taxon>Malvaceae</taxon>
        <taxon>Grewioideae</taxon>
        <taxon>Apeibeae</taxon>
        <taxon>Corchorus</taxon>
    </lineage>
</organism>
<dbReference type="AlphaFoldDB" id="A0A1R3J253"/>
<dbReference type="Proteomes" id="UP000188268">
    <property type="component" value="Unassembled WGS sequence"/>
</dbReference>
<feature type="domain" description="DUF4283" evidence="1">
    <location>
        <begin position="47"/>
        <end position="104"/>
    </location>
</feature>
<reference evidence="2 3" key="1">
    <citation type="submission" date="2013-09" db="EMBL/GenBank/DDBJ databases">
        <title>Corchorus capsularis genome sequencing.</title>
        <authorList>
            <person name="Alam M."/>
            <person name="Haque M.S."/>
            <person name="Islam M.S."/>
            <person name="Emdad E.M."/>
            <person name="Islam M.M."/>
            <person name="Ahmed B."/>
            <person name="Halim A."/>
            <person name="Hossen Q.M.M."/>
            <person name="Hossain M.Z."/>
            <person name="Ahmed R."/>
            <person name="Khan M.M."/>
            <person name="Islam R."/>
            <person name="Rashid M.M."/>
            <person name="Khan S.A."/>
            <person name="Rahman M.S."/>
            <person name="Alam M."/>
        </authorList>
    </citation>
    <scope>NUCLEOTIDE SEQUENCE [LARGE SCALE GENOMIC DNA]</scope>
    <source>
        <strain evidence="3">cv. CVL-1</strain>
        <tissue evidence="2">Whole seedling</tissue>
    </source>
</reference>
<evidence type="ECO:0000313" key="3">
    <source>
        <dbReference type="Proteomes" id="UP000188268"/>
    </source>
</evidence>
<keyword evidence="3" id="KW-1185">Reference proteome</keyword>
<dbReference type="EMBL" id="AWWV01008865">
    <property type="protein sequence ID" value="OMO88914.1"/>
    <property type="molecule type" value="Genomic_DNA"/>
</dbReference>
<evidence type="ECO:0000313" key="2">
    <source>
        <dbReference type="EMBL" id="OMO88914.1"/>
    </source>
</evidence>